<evidence type="ECO:0000313" key="1">
    <source>
        <dbReference type="EMBL" id="KAJ7995178.1"/>
    </source>
</evidence>
<name>A0ACC2FV34_DALPE</name>
<organism evidence="1 2">
    <name type="scientific">Dallia pectoralis</name>
    <name type="common">Alaska blackfish</name>
    <dbReference type="NCBI Taxonomy" id="75939"/>
    <lineage>
        <taxon>Eukaryota</taxon>
        <taxon>Metazoa</taxon>
        <taxon>Chordata</taxon>
        <taxon>Craniata</taxon>
        <taxon>Vertebrata</taxon>
        <taxon>Euteleostomi</taxon>
        <taxon>Actinopterygii</taxon>
        <taxon>Neopterygii</taxon>
        <taxon>Teleostei</taxon>
        <taxon>Protacanthopterygii</taxon>
        <taxon>Esociformes</taxon>
        <taxon>Umbridae</taxon>
        <taxon>Dallia</taxon>
    </lineage>
</organism>
<reference evidence="1" key="1">
    <citation type="submission" date="2021-05" db="EMBL/GenBank/DDBJ databases">
        <authorList>
            <person name="Pan Q."/>
            <person name="Jouanno E."/>
            <person name="Zahm M."/>
            <person name="Klopp C."/>
            <person name="Cabau C."/>
            <person name="Louis A."/>
            <person name="Berthelot C."/>
            <person name="Parey E."/>
            <person name="Roest Crollius H."/>
            <person name="Montfort J."/>
            <person name="Robinson-Rechavi M."/>
            <person name="Bouchez O."/>
            <person name="Lampietro C."/>
            <person name="Lopez Roques C."/>
            <person name="Donnadieu C."/>
            <person name="Postlethwait J."/>
            <person name="Bobe J."/>
            <person name="Dillon D."/>
            <person name="Chandos A."/>
            <person name="von Hippel F."/>
            <person name="Guiguen Y."/>
        </authorList>
    </citation>
    <scope>NUCLEOTIDE SEQUENCE</scope>
    <source>
        <strain evidence="1">YG-Jan2019</strain>
    </source>
</reference>
<dbReference type="EMBL" id="CM055748">
    <property type="protein sequence ID" value="KAJ7995178.1"/>
    <property type="molecule type" value="Genomic_DNA"/>
</dbReference>
<proteinExistence type="predicted"/>
<keyword evidence="2" id="KW-1185">Reference proteome</keyword>
<gene>
    <name evidence="1" type="ORF">DPEC_G00241860</name>
</gene>
<sequence>MGQHPTPAGDHFDVYLTAERRTNQSKGQMNGATFPSPTAEMAEMNRIHYELEYTEGISQRMRIPEMLKMGHYSSDNPEAGSHDYHNTMMQVPERIVMTGDSEDSQYPRPRDLDLIQSTPLESLSLKTPPRVLTLNERPLDFMEMESSAAPAPPSEEMRSHGRLRRERSASENATLRHNSQMARNDSSFALATLDSTVDVSMAPDDMAVVDAATLRRQIIKLNRRLQLIEEENKERAKREMLMYSAIIINTNGIGLWNVLLTQTREKKRWMKAYTLLMERKLKVEGPPPPKPRSQKLNWDYHAEVQAFSSRLQETFSLELLKTAFVNPCYIQTEQERRQAVGVDSEAAALILLDNVNLHKQGQEFTKSFLFDWYRASFPSLPSEGVAAIVGHLNSLPVMCHVARNLAIDDLTMSAKFPVPDNVLHSTFLAVIGALHESSGPEKAGLFLRDFLVTQMIGKDLFEVWSVVNPMGLLVDEMSKRNMALPEPRLTRSSGAATVLPVYFVGLYSDKKLLADAPGVTVLAAEEEAARVALRKLYGYTDNRRPWDFSVVQQPPALQSISSG</sequence>
<accession>A0ACC2FV34</accession>
<evidence type="ECO:0000313" key="2">
    <source>
        <dbReference type="Proteomes" id="UP001157502"/>
    </source>
</evidence>
<comment type="caution">
    <text evidence="1">The sequence shown here is derived from an EMBL/GenBank/DDBJ whole genome shotgun (WGS) entry which is preliminary data.</text>
</comment>
<protein>
    <submittedName>
        <fullName evidence="1">Uncharacterized protein</fullName>
    </submittedName>
</protein>
<dbReference type="Proteomes" id="UP001157502">
    <property type="component" value="Chromosome 21"/>
</dbReference>